<evidence type="ECO:0000313" key="3">
    <source>
        <dbReference type="Proteomes" id="UP000321954"/>
    </source>
</evidence>
<dbReference type="InterPro" id="IPR015943">
    <property type="entry name" value="WD40/YVTN_repeat-like_dom_sf"/>
</dbReference>
<dbReference type="OrthoDB" id="1093345at2"/>
<proteinExistence type="predicted"/>
<feature type="chain" id="PRO_5022688237" evidence="1">
    <location>
        <begin position="19"/>
        <end position="815"/>
    </location>
</feature>
<accession>A0A5B8YQE9</accession>
<gene>
    <name evidence="2" type="ORF">FK178_10715</name>
</gene>
<sequence length="815" mass="91018">MKKLLLSFAVLLILVACGKDRETSGDLGEFIPLNSSYIISSPNLADLLKNIDSLSFFKDNEFLINPEILSQLKSLSEFTGKEPSLICLTKGGDAGLNYLYISKGHPDQIKTDSIKNKSVETFTYDSFSINKFSLEEVTFFTSHRNGVLLAGNSRSQLEEIMKSGKKGKNETFDKVFAAADKRKSSLFVNHEEFNRSFKNSFPGSALPLAGLAGWSVLDIDMKGQKILLNGISVWGPQDKAILEAFRNVNPVPNQLADITPTSAAGFYSFTYNSFEKLHSNLQEVTETPTALPDNHFLNFTQEAGVIFLSAENVVAFTATDMDLAQQAITQESELSNEFRNIPIYRFNESPQILRLLNPLMIVEDYLHFAYVGNSILFAKSSAAIEEIITFSLNKTILSEQEFFQDAMSHLASSSSFLMVSNSENIKPRLKATGSEDILEEINSLDLKNYPILAVQFVQEGDFAHLHGIMNTTKSTSSNGVKEIAAFNTDSPIGTTAFLVKNHTNNAIEVAVQDEKNELYLFNAAGKRLWKTSLEGRISGKILQVDARKNGSLQLVFSTQNALYNLDRAGKSSKPFPINFKDDITQPLSVFDYDNNRNYRLVITQDRDVIMYDAKGAQVKGFDFGKTSAAITESPQHIRMKNKDYIVVPEDNGKMNILSRQGTSRVKVEDEIDFSENQWYSNNGNFISVTSKGELIKIDENGAVRKEKLADFTDPFFTANEDVLVFHSENNLKINNNTVTLDYGLYTQPEIFTFGNNTFITITDTQAERVFVFNEKAELLPGFPVYGSSRANILSIGKKNFLSVRGDEKGIILYEF</sequence>
<dbReference type="EMBL" id="CP042476">
    <property type="protein sequence ID" value="QED38159.1"/>
    <property type="molecule type" value="Genomic_DNA"/>
</dbReference>
<keyword evidence="3" id="KW-1185">Reference proteome</keyword>
<feature type="signal peptide" evidence="1">
    <location>
        <begin position="1"/>
        <end position="18"/>
    </location>
</feature>
<dbReference type="KEGG" id="anp:FK178_10715"/>
<evidence type="ECO:0000313" key="2">
    <source>
        <dbReference type="EMBL" id="QED38159.1"/>
    </source>
</evidence>
<reference evidence="2 3" key="1">
    <citation type="submission" date="2019-08" db="EMBL/GenBank/DDBJ databases">
        <title>Antarcticibacterium arcticum sp. nov., a bacterium isolated from marine sediment of the Canadian Beaufort Sea.</title>
        <authorList>
            <person name="Lee Y.M."/>
            <person name="Baek K."/>
            <person name="Lee D.-H."/>
            <person name="Shin S.C."/>
            <person name="Jin Y.K."/>
            <person name="Park Y."/>
        </authorList>
    </citation>
    <scope>NUCLEOTIDE SEQUENCE [LARGE SCALE GENOMIC DNA]</scope>
    <source>
        <strain evidence="2 3">PAMC 28998</strain>
    </source>
</reference>
<keyword evidence="1" id="KW-0732">Signal</keyword>
<dbReference type="AlphaFoldDB" id="A0A5B8YQE9"/>
<dbReference type="Proteomes" id="UP000321954">
    <property type="component" value="Chromosome"/>
</dbReference>
<name>A0A5B8YQE9_9FLAO</name>
<dbReference type="Gene3D" id="2.130.10.10">
    <property type="entry name" value="YVTN repeat-like/Quinoprotein amine dehydrogenase"/>
    <property type="match status" value="1"/>
</dbReference>
<dbReference type="SUPFAM" id="SSF69304">
    <property type="entry name" value="Tricorn protease N-terminal domain"/>
    <property type="match status" value="1"/>
</dbReference>
<dbReference type="RefSeq" id="WP_146834724.1">
    <property type="nucleotide sequence ID" value="NZ_CP042476.1"/>
</dbReference>
<organism evidence="2 3">
    <name type="scientific">Antarcticibacterium arcticum</name>
    <dbReference type="NCBI Taxonomy" id="2585771"/>
    <lineage>
        <taxon>Bacteria</taxon>
        <taxon>Pseudomonadati</taxon>
        <taxon>Bacteroidota</taxon>
        <taxon>Flavobacteriia</taxon>
        <taxon>Flavobacteriales</taxon>
        <taxon>Flavobacteriaceae</taxon>
        <taxon>Antarcticibacterium</taxon>
    </lineage>
</organism>
<evidence type="ECO:0000256" key="1">
    <source>
        <dbReference type="SAM" id="SignalP"/>
    </source>
</evidence>
<protein>
    <submittedName>
        <fullName evidence="2">Uncharacterized protein</fullName>
    </submittedName>
</protein>
<dbReference type="PROSITE" id="PS51257">
    <property type="entry name" value="PROKAR_LIPOPROTEIN"/>
    <property type="match status" value="1"/>
</dbReference>